<dbReference type="EMBL" id="JAMKFB020000009">
    <property type="protein sequence ID" value="KAL0184757.1"/>
    <property type="molecule type" value="Genomic_DNA"/>
</dbReference>
<dbReference type="InterPro" id="IPR000885">
    <property type="entry name" value="Fib_collagen_C"/>
</dbReference>
<accession>A0ABD0QF09</accession>
<protein>
    <recommendedName>
        <fullName evidence="4">Fibrillar collagen NC1 domain-containing protein</fullName>
    </recommendedName>
</protein>
<proteinExistence type="predicted"/>
<comment type="caution">
    <text evidence="5">The sequence shown here is derived from an EMBL/GenBank/DDBJ whole genome shotgun (WGS) entry which is preliminary data.</text>
</comment>
<organism evidence="5 6">
    <name type="scientific">Cirrhinus mrigala</name>
    <name type="common">Mrigala</name>
    <dbReference type="NCBI Taxonomy" id="683832"/>
    <lineage>
        <taxon>Eukaryota</taxon>
        <taxon>Metazoa</taxon>
        <taxon>Chordata</taxon>
        <taxon>Craniata</taxon>
        <taxon>Vertebrata</taxon>
        <taxon>Euteleostomi</taxon>
        <taxon>Actinopterygii</taxon>
        <taxon>Neopterygii</taxon>
        <taxon>Teleostei</taxon>
        <taxon>Ostariophysi</taxon>
        <taxon>Cypriniformes</taxon>
        <taxon>Cyprinidae</taxon>
        <taxon>Labeoninae</taxon>
        <taxon>Labeonini</taxon>
        <taxon>Cirrhinus</taxon>
    </lineage>
</organism>
<reference evidence="5 6" key="1">
    <citation type="submission" date="2024-05" db="EMBL/GenBank/DDBJ databases">
        <title>Genome sequencing and assembly of Indian major carp, Cirrhinus mrigala (Hamilton, 1822).</title>
        <authorList>
            <person name="Mohindra V."/>
            <person name="Chowdhury L.M."/>
            <person name="Lal K."/>
            <person name="Jena J.K."/>
        </authorList>
    </citation>
    <scope>NUCLEOTIDE SEQUENCE [LARGE SCALE GENOMIC DNA]</scope>
    <source>
        <strain evidence="5">CM1030</strain>
        <tissue evidence="5">Blood</tissue>
    </source>
</reference>
<dbReference type="Pfam" id="PF01410">
    <property type="entry name" value="COLFI"/>
    <property type="match status" value="1"/>
</dbReference>
<dbReference type="AlphaFoldDB" id="A0ABD0QF09"/>
<keyword evidence="3" id="KW-0176">Collagen</keyword>
<dbReference type="PROSITE" id="PS51461">
    <property type="entry name" value="NC1_FIB"/>
    <property type="match status" value="1"/>
</dbReference>
<gene>
    <name evidence="5" type="ORF">M9458_020453</name>
</gene>
<evidence type="ECO:0000256" key="3">
    <source>
        <dbReference type="ARBA" id="ARBA00023119"/>
    </source>
</evidence>
<keyword evidence="6" id="KW-1185">Reference proteome</keyword>
<dbReference type="Proteomes" id="UP001529510">
    <property type="component" value="Unassembled WGS sequence"/>
</dbReference>
<dbReference type="GO" id="GO:0005576">
    <property type="term" value="C:extracellular region"/>
    <property type="evidence" value="ECO:0007669"/>
    <property type="project" value="UniProtKB-SubCell"/>
</dbReference>
<comment type="subcellular location">
    <subcellularLocation>
        <location evidence="1">Secreted</location>
    </subcellularLocation>
</comment>
<keyword evidence="2" id="KW-0964">Secreted</keyword>
<dbReference type="Gene3D" id="2.60.120.1000">
    <property type="match status" value="1"/>
</dbReference>
<evidence type="ECO:0000313" key="5">
    <source>
        <dbReference type="EMBL" id="KAL0184757.1"/>
    </source>
</evidence>
<dbReference type="SMART" id="SM00038">
    <property type="entry name" value="COLFI"/>
    <property type="match status" value="1"/>
</dbReference>
<name>A0ABD0QF09_CIRMR</name>
<evidence type="ECO:0000313" key="6">
    <source>
        <dbReference type="Proteomes" id="UP001529510"/>
    </source>
</evidence>
<evidence type="ECO:0000256" key="2">
    <source>
        <dbReference type="ARBA" id="ARBA00022525"/>
    </source>
</evidence>
<sequence length="65" mass="7345">MTFIRLLSKEASQTITYHCKNTVGYKDESTGNLKKAVILKASNDLELKAEGNNRFRYTVLEDSCS</sequence>
<feature type="domain" description="Fibrillar collagen NC1" evidence="4">
    <location>
        <begin position="1"/>
        <end position="65"/>
    </location>
</feature>
<evidence type="ECO:0000259" key="4">
    <source>
        <dbReference type="PROSITE" id="PS51461"/>
    </source>
</evidence>
<feature type="non-terminal residue" evidence="5">
    <location>
        <position position="65"/>
    </location>
</feature>
<dbReference type="GO" id="GO:0005581">
    <property type="term" value="C:collagen trimer"/>
    <property type="evidence" value="ECO:0007669"/>
    <property type="project" value="UniProtKB-KW"/>
</dbReference>
<evidence type="ECO:0000256" key="1">
    <source>
        <dbReference type="ARBA" id="ARBA00004613"/>
    </source>
</evidence>